<name>X1MKH2_9ZZZZ</name>
<protein>
    <submittedName>
        <fullName evidence="1">Uncharacterized protein</fullName>
    </submittedName>
</protein>
<reference evidence="1" key="1">
    <citation type="journal article" date="2014" name="Front. Microbiol.">
        <title>High frequency of phylogenetically diverse reductive dehalogenase-homologous genes in deep subseafloor sedimentary metagenomes.</title>
        <authorList>
            <person name="Kawai M."/>
            <person name="Futagami T."/>
            <person name="Toyoda A."/>
            <person name="Takaki Y."/>
            <person name="Nishi S."/>
            <person name="Hori S."/>
            <person name="Arai W."/>
            <person name="Tsubouchi T."/>
            <person name="Morono Y."/>
            <person name="Uchiyama I."/>
            <person name="Ito T."/>
            <person name="Fujiyama A."/>
            <person name="Inagaki F."/>
            <person name="Takami H."/>
        </authorList>
    </citation>
    <scope>NUCLEOTIDE SEQUENCE</scope>
    <source>
        <strain evidence="1">Expedition CK06-06</strain>
    </source>
</reference>
<dbReference type="EMBL" id="BARV01006026">
    <property type="protein sequence ID" value="GAI06869.1"/>
    <property type="molecule type" value="Genomic_DNA"/>
</dbReference>
<sequence>MLQKIIGFFTGGLPVEIAKQVGEHIRSKGDRAVQTFMTEVAFDLELLKAATGDPLHTRQVIALTFLISP</sequence>
<gene>
    <name evidence="1" type="ORF">S06H3_12302</name>
</gene>
<comment type="caution">
    <text evidence="1">The sequence shown here is derived from an EMBL/GenBank/DDBJ whole genome shotgun (WGS) entry which is preliminary data.</text>
</comment>
<organism evidence="1">
    <name type="scientific">marine sediment metagenome</name>
    <dbReference type="NCBI Taxonomy" id="412755"/>
    <lineage>
        <taxon>unclassified sequences</taxon>
        <taxon>metagenomes</taxon>
        <taxon>ecological metagenomes</taxon>
    </lineage>
</organism>
<dbReference type="AlphaFoldDB" id="X1MKH2"/>
<evidence type="ECO:0000313" key="1">
    <source>
        <dbReference type="EMBL" id="GAI06869.1"/>
    </source>
</evidence>
<proteinExistence type="predicted"/>
<accession>X1MKH2</accession>